<protein>
    <submittedName>
        <fullName evidence="1">Uncharacterized protein</fullName>
    </submittedName>
</protein>
<dbReference type="EMBL" id="NBNE01000599">
    <property type="protein sequence ID" value="OWZ18371.1"/>
    <property type="molecule type" value="Genomic_DNA"/>
</dbReference>
<reference evidence="2" key="1">
    <citation type="submission" date="2017-03" db="EMBL/GenBank/DDBJ databases">
        <title>Phytopthora megakarya and P. palmivora, two closely related causual agents of cacao black pod achieved similar genome size and gene model numbers by different mechanisms.</title>
        <authorList>
            <person name="Ali S."/>
            <person name="Shao J."/>
            <person name="Larry D.J."/>
            <person name="Kronmiller B."/>
            <person name="Shen D."/>
            <person name="Strem M.D."/>
            <person name="Melnick R.L."/>
            <person name="Guiltinan M.J."/>
            <person name="Tyler B.M."/>
            <person name="Meinhardt L.W."/>
            <person name="Bailey B.A."/>
        </authorList>
    </citation>
    <scope>NUCLEOTIDE SEQUENCE [LARGE SCALE GENOMIC DNA]</scope>
    <source>
        <strain evidence="2">zdho120</strain>
    </source>
</reference>
<comment type="caution">
    <text evidence="1">The sequence shown here is derived from an EMBL/GenBank/DDBJ whole genome shotgun (WGS) entry which is preliminary data.</text>
</comment>
<accession>A0A225WKW1</accession>
<keyword evidence="2" id="KW-1185">Reference proteome</keyword>
<evidence type="ECO:0000313" key="2">
    <source>
        <dbReference type="Proteomes" id="UP000198211"/>
    </source>
</evidence>
<name>A0A225WKW1_9STRA</name>
<proteinExistence type="predicted"/>
<evidence type="ECO:0000313" key="1">
    <source>
        <dbReference type="EMBL" id="OWZ18371.1"/>
    </source>
</evidence>
<dbReference type="Proteomes" id="UP000198211">
    <property type="component" value="Unassembled WGS sequence"/>
</dbReference>
<organism evidence="1 2">
    <name type="scientific">Phytophthora megakarya</name>
    <dbReference type="NCBI Taxonomy" id="4795"/>
    <lineage>
        <taxon>Eukaryota</taxon>
        <taxon>Sar</taxon>
        <taxon>Stramenopiles</taxon>
        <taxon>Oomycota</taxon>
        <taxon>Peronosporomycetes</taxon>
        <taxon>Peronosporales</taxon>
        <taxon>Peronosporaceae</taxon>
        <taxon>Phytophthora</taxon>
    </lineage>
</organism>
<gene>
    <name evidence="1" type="ORF">PHMEG_0007556</name>
</gene>
<sequence>MHRKYAKCVRNIDRKKIPGWFWWLVQWKGDNDGYRWSDDRFRLQEEKFTYSCDVEDMWTVSEVSSV</sequence>
<dbReference type="AlphaFoldDB" id="A0A225WKW1"/>